<dbReference type="InterPro" id="IPR003597">
    <property type="entry name" value="Ig_C1-set"/>
</dbReference>
<keyword evidence="4" id="KW-0732">Signal</keyword>
<dbReference type="Proteomes" id="UP000186698">
    <property type="component" value="Chromosome 9_10S"/>
</dbReference>
<dbReference type="FunFam" id="2.60.40.10:FF:001931">
    <property type="entry name" value="Uncharacterized LOC100216153"/>
    <property type="match status" value="1"/>
</dbReference>
<evidence type="ECO:0000259" key="5">
    <source>
        <dbReference type="PROSITE" id="PS50835"/>
    </source>
</evidence>
<keyword evidence="3" id="KW-0472">Membrane</keyword>
<feature type="domain" description="Ig-like" evidence="5">
    <location>
        <begin position="26"/>
        <end position="130"/>
    </location>
</feature>
<evidence type="ECO:0000256" key="1">
    <source>
        <dbReference type="ARBA" id="ARBA00023319"/>
    </source>
</evidence>
<proteinExistence type="predicted"/>
<feature type="domain" description="Ig-like" evidence="5">
    <location>
        <begin position="137"/>
        <end position="230"/>
    </location>
</feature>
<dbReference type="CDD" id="cd00098">
    <property type="entry name" value="IgC1"/>
    <property type="match status" value="3"/>
</dbReference>
<evidence type="ECO:0000313" key="7">
    <source>
        <dbReference type="RefSeq" id="XP_018096169.1"/>
    </source>
</evidence>
<feature type="region of interest" description="Disordered" evidence="2">
    <location>
        <begin position="812"/>
        <end position="868"/>
    </location>
</feature>
<sequence length="868" mass="97693">MEYCVTGKVLEFLLFFLLLLLLQQCSSLKVTVPSSQSSLIGRDVLLPCTFRVDNPPVNPKFLALLWHFGDKEVLRYDTKGKVSSPRLSIDEKLILEGNASLSLSNLTISDGGTYRCSVIYSPNTQQKEIRLHIHAVPEVAVAKRTLVQNQGTSLQCSVTDFYPQPITVTWLRNGKLLANSVLGPLHQNADGTFRQNSTLTLTPSDTLNNPEIVCQVQHESLPTPRQDSYKVQYGVPPSVQVYSAKINGRPEQVFVCEATQFDPEPLQIKWILNGKIAEDQRKNKDGGFNKGSYYFLNPTSGSQEGNISCEVDHETLLHPITETLQLRQEDEEAKYSAGNIAAAIFLTMLLTGAAITVGLWFLIYRKKYFQRFRVSHIHRSQMLDGEKVTLYCVASDCPKDPQVIWTVEENDGKKMEITEDEPQPQGEGNMLLDQEFSVRTDRTETDGRHNVTSSLSFTPDVSKHKGMSVFCKFVCDGRAKEEKLDYLIILKPKDSMKLSLSESGEVLSCLTLQEFYPRDIQIRWSCGVGHYKELESKEKPTDNSGSSFNIESECKLPGHLFKDPGFKVRVTWNHRSSDEEESREFSATDPDFPWRPQMEEIIKPDTLIHGTEGKFQCKILGYFPDALEVKWLRREAGGQELFSVCPSEKYKIPEMEQKREADGTFSCTVSLIVSVSAITEKGAEFICRVGHPSLGEPLERSTGALSVRGVPVMTNITQKDTHIIMEIDQFYPQNIEVTWHRAGKDRKDYKKIPDADIHNELYENSDGSYRLTSVNKINKNNLYITALVQHETLNSPIKKEFLREKKVYYLLSEGQKPDPLPKQTDPAPNNEESGRGSEDAGKTQIPPVTGQQNVGNAPGEGKSNGKKD</sequence>
<dbReference type="Pfam" id="PF07654">
    <property type="entry name" value="C1-set"/>
    <property type="match status" value="2"/>
</dbReference>
<feature type="domain" description="Ig-like" evidence="5">
    <location>
        <begin position="370"/>
        <end position="485"/>
    </location>
</feature>
<feature type="transmembrane region" description="Helical" evidence="3">
    <location>
        <begin position="340"/>
        <end position="363"/>
    </location>
</feature>
<reference evidence="7" key="1">
    <citation type="submission" date="2025-08" db="UniProtKB">
        <authorList>
            <consortium name="RefSeq"/>
        </authorList>
    </citation>
    <scope>IDENTIFICATION</scope>
    <source>
        <strain evidence="7">J_2021</strain>
        <tissue evidence="7">Erythrocytes</tissue>
    </source>
</reference>
<evidence type="ECO:0000313" key="6">
    <source>
        <dbReference type="Proteomes" id="UP000186698"/>
    </source>
</evidence>
<dbReference type="Gene3D" id="2.60.40.10">
    <property type="entry name" value="Immunoglobulins"/>
    <property type="match status" value="7"/>
</dbReference>
<name>A0A8J0TWC0_XENLA</name>
<dbReference type="InterPro" id="IPR050380">
    <property type="entry name" value="Immune_Resp_Modulators"/>
</dbReference>
<dbReference type="InterPro" id="IPR003599">
    <property type="entry name" value="Ig_sub"/>
</dbReference>
<keyword evidence="1" id="KW-0393">Immunoglobulin domain</keyword>
<feature type="signal peptide" evidence="4">
    <location>
        <begin position="1"/>
        <end position="27"/>
    </location>
</feature>
<dbReference type="PANTHER" id="PTHR23411">
    <property type="entry name" value="TAPASIN"/>
    <property type="match status" value="1"/>
</dbReference>
<keyword evidence="6" id="KW-1185">Reference proteome</keyword>
<dbReference type="PROSITE" id="PS00290">
    <property type="entry name" value="IG_MHC"/>
    <property type="match status" value="1"/>
</dbReference>
<feature type="domain" description="Ig-like" evidence="5">
    <location>
        <begin position="237"/>
        <end position="325"/>
    </location>
</feature>
<keyword evidence="3" id="KW-0812">Transmembrane</keyword>
<dbReference type="KEGG" id="xla:108704221"/>
<dbReference type="FunFam" id="2.60.40.10:FF:001774">
    <property type="entry name" value="Uncharacterized LOC100216153"/>
    <property type="match status" value="1"/>
</dbReference>
<dbReference type="SMART" id="SM00409">
    <property type="entry name" value="IG"/>
    <property type="match status" value="2"/>
</dbReference>
<keyword evidence="3" id="KW-1133">Transmembrane helix</keyword>
<dbReference type="Pfam" id="PF07686">
    <property type="entry name" value="V-set"/>
    <property type="match status" value="1"/>
</dbReference>
<dbReference type="OrthoDB" id="10043043at2759"/>
<evidence type="ECO:0000256" key="3">
    <source>
        <dbReference type="SAM" id="Phobius"/>
    </source>
</evidence>
<dbReference type="RefSeq" id="XP_018096169.1">
    <property type="nucleotide sequence ID" value="XM_018240680.2"/>
</dbReference>
<gene>
    <name evidence="7" type="primary">LOC108704221</name>
</gene>
<feature type="chain" id="PRO_5035306897" evidence="4">
    <location>
        <begin position="28"/>
        <end position="868"/>
    </location>
</feature>
<dbReference type="InterPro" id="IPR036179">
    <property type="entry name" value="Ig-like_dom_sf"/>
</dbReference>
<dbReference type="SUPFAM" id="SSF48726">
    <property type="entry name" value="Immunoglobulin"/>
    <property type="match status" value="6"/>
</dbReference>
<protein>
    <submittedName>
        <fullName evidence="7">Uncharacterized protein LOC108704221 isoform X1</fullName>
    </submittedName>
</protein>
<dbReference type="GeneID" id="108704221"/>
<organism evidence="6 7">
    <name type="scientific">Xenopus laevis</name>
    <name type="common">African clawed frog</name>
    <dbReference type="NCBI Taxonomy" id="8355"/>
    <lineage>
        <taxon>Eukaryota</taxon>
        <taxon>Metazoa</taxon>
        <taxon>Chordata</taxon>
        <taxon>Craniata</taxon>
        <taxon>Vertebrata</taxon>
        <taxon>Euteleostomi</taxon>
        <taxon>Amphibia</taxon>
        <taxon>Batrachia</taxon>
        <taxon>Anura</taxon>
        <taxon>Pipoidea</taxon>
        <taxon>Pipidae</taxon>
        <taxon>Xenopodinae</taxon>
        <taxon>Xenopus</taxon>
        <taxon>Xenopus</taxon>
    </lineage>
</organism>
<accession>A0A8J0TWC0</accession>
<evidence type="ECO:0000256" key="2">
    <source>
        <dbReference type="SAM" id="MobiDB-lite"/>
    </source>
</evidence>
<dbReference type="AlphaFoldDB" id="A0A8J0TWC0"/>
<dbReference type="InterPro" id="IPR003006">
    <property type="entry name" value="Ig/MHC_CS"/>
</dbReference>
<dbReference type="PROSITE" id="PS50835">
    <property type="entry name" value="IG_LIKE"/>
    <property type="match status" value="5"/>
</dbReference>
<feature type="compositionally biased region" description="Basic and acidic residues" evidence="2">
    <location>
        <begin position="832"/>
        <end position="841"/>
    </location>
</feature>
<evidence type="ECO:0000256" key="4">
    <source>
        <dbReference type="SAM" id="SignalP"/>
    </source>
</evidence>
<feature type="domain" description="Ig-like" evidence="5">
    <location>
        <begin position="596"/>
        <end position="706"/>
    </location>
</feature>
<dbReference type="SMART" id="SM00407">
    <property type="entry name" value="IGc1"/>
    <property type="match status" value="3"/>
</dbReference>
<dbReference type="InterPro" id="IPR013783">
    <property type="entry name" value="Ig-like_fold"/>
</dbReference>
<dbReference type="InterPro" id="IPR007110">
    <property type="entry name" value="Ig-like_dom"/>
</dbReference>
<dbReference type="InterPro" id="IPR013106">
    <property type="entry name" value="Ig_V-set"/>
</dbReference>